<dbReference type="PANTHER" id="PTHR11803:SF59">
    <property type="entry name" value="ENDORIBONUCLEASE"/>
    <property type="match status" value="1"/>
</dbReference>
<sequence>MLGLGAFSAHAQPLRHHGPDESPILAAVTIPPGSKLILLSGQVPPPLDPKAPYEAMTFGIDTRVQSIAVFREIESILSASGLGFGNIVKLTVFLAGDPRRGGTMDFEGFSKAYAEFFGTENQPHKVARSVVQVAALAHPEYLVEIEAIAVE</sequence>
<dbReference type="AlphaFoldDB" id="A0A7W7F6P7"/>
<protein>
    <submittedName>
        <fullName evidence="1">Enamine deaminase RidA (YjgF/YER057c/UK114 family)</fullName>
    </submittedName>
</protein>
<dbReference type="RefSeq" id="WP_184069345.1">
    <property type="nucleotide sequence ID" value="NZ_JACHNZ010000023.1"/>
</dbReference>
<dbReference type="EMBL" id="JACHNZ010000023">
    <property type="protein sequence ID" value="MBB4632556.1"/>
    <property type="molecule type" value="Genomic_DNA"/>
</dbReference>
<dbReference type="GO" id="GO:0005829">
    <property type="term" value="C:cytosol"/>
    <property type="evidence" value="ECO:0007669"/>
    <property type="project" value="TreeGrafter"/>
</dbReference>
<dbReference type="GO" id="GO:0019239">
    <property type="term" value="F:deaminase activity"/>
    <property type="evidence" value="ECO:0007669"/>
    <property type="project" value="TreeGrafter"/>
</dbReference>
<dbReference type="InterPro" id="IPR035959">
    <property type="entry name" value="RutC-like_sf"/>
</dbReference>
<accession>A0A7W7F6P7</accession>
<gene>
    <name evidence="1" type="ORF">GGQ98_002182</name>
</gene>
<dbReference type="PANTHER" id="PTHR11803">
    <property type="entry name" value="2-IMINOBUTANOATE/2-IMINOPROPANOATE DEAMINASE RIDA"/>
    <property type="match status" value="1"/>
</dbReference>
<dbReference type="SUPFAM" id="SSF55298">
    <property type="entry name" value="YjgF-like"/>
    <property type="match status" value="1"/>
</dbReference>
<proteinExistence type="predicted"/>
<evidence type="ECO:0000313" key="1">
    <source>
        <dbReference type="EMBL" id="MBB4632556.1"/>
    </source>
</evidence>
<dbReference type="Pfam" id="PF01042">
    <property type="entry name" value="Ribonuc_L-PSP"/>
    <property type="match status" value="1"/>
</dbReference>
<organism evidence="1 2">
    <name type="scientific">Sphingosinicella soli</name>
    <dbReference type="NCBI Taxonomy" id="333708"/>
    <lineage>
        <taxon>Bacteria</taxon>
        <taxon>Pseudomonadati</taxon>
        <taxon>Pseudomonadota</taxon>
        <taxon>Alphaproteobacteria</taxon>
        <taxon>Sphingomonadales</taxon>
        <taxon>Sphingosinicellaceae</taxon>
        <taxon>Sphingosinicella</taxon>
    </lineage>
</organism>
<dbReference type="InterPro" id="IPR006175">
    <property type="entry name" value="YjgF/YER057c/UK114"/>
</dbReference>
<name>A0A7W7F6P7_9SPHN</name>
<reference evidence="1 2" key="1">
    <citation type="submission" date="2020-08" db="EMBL/GenBank/DDBJ databases">
        <title>Genomic Encyclopedia of Type Strains, Phase IV (KMG-IV): sequencing the most valuable type-strain genomes for metagenomic binning, comparative biology and taxonomic classification.</title>
        <authorList>
            <person name="Goeker M."/>
        </authorList>
    </citation>
    <scope>NUCLEOTIDE SEQUENCE [LARGE SCALE GENOMIC DNA]</scope>
    <source>
        <strain evidence="1 2">DSM 17328</strain>
    </source>
</reference>
<dbReference type="CDD" id="cd06151">
    <property type="entry name" value="YjgF_YER057c_UK114_like_3"/>
    <property type="match status" value="1"/>
</dbReference>
<dbReference type="Proteomes" id="UP000566324">
    <property type="component" value="Unassembled WGS sequence"/>
</dbReference>
<dbReference type="Gene3D" id="3.30.1330.40">
    <property type="entry name" value="RutC-like"/>
    <property type="match status" value="1"/>
</dbReference>
<keyword evidence="2" id="KW-1185">Reference proteome</keyword>
<comment type="caution">
    <text evidence="1">The sequence shown here is derived from an EMBL/GenBank/DDBJ whole genome shotgun (WGS) entry which is preliminary data.</text>
</comment>
<evidence type="ECO:0000313" key="2">
    <source>
        <dbReference type="Proteomes" id="UP000566324"/>
    </source>
</evidence>